<feature type="binding site" evidence="10 13">
    <location>
        <begin position="361"/>
        <end position="368"/>
    </location>
    <ligand>
        <name>ATP</name>
        <dbReference type="ChEBI" id="CHEBI:30616"/>
    </ligand>
</feature>
<dbReference type="HAMAP" id="MF_01973">
    <property type="entry name" value="lon_bact"/>
    <property type="match status" value="1"/>
</dbReference>
<accession>A0A2V2ND51</accession>
<protein>
    <recommendedName>
        <fullName evidence="10 11">Lon protease</fullName>
        <ecNumber evidence="10 11">3.4.21.53</ecNumber>
    </recommendedName>
    <alternativeName>
        <fullName evidence="10">ATP-dependent protease La</fullName>
    </alternativeName>
</protein>
<evidence type="ECO:0000256" key="9">
    <source>
        <dbReference type="ARBA" id="ARBA00023016"/>
    </source>
</evidence>
<dbReference type="PROSITE" id="PS01046">
    <property type="entry name" value="LON_SER"/>
    <property type="match status" value="1"/>
</dbReference>
<dbReference type="InterPro" id="IPR004815">
    <property type="entry name" value="Lon_bac/euk-typ"/>
</dbReference>
<dbReference type="GO" id="GO:0004176">
    <property type="term" value="F:ATP-dependent peptidase activity"/>
    <property type="evidence" value="ECO:0007669"/>
    <property type="project" value="UniProtKB-UniRule"/>
</dbReference>
<keyword evidence="9 10" id="KW-0346">Stress response</keyword>
<comment type="subcellular location">
    <subcellularLocation>
        <location evidence="2 10 11">Cytoplasm</location>
    </subcellularLocation>
    <subcellularLocation>
        <location evidence="1">Endomembrane system</location>
        <topology evidence="1">Multi-pass membrane protein</topology>
    </subcellularLocation>
</comment>
<evidence type="ECO:0000256" key="10">
    <source>
        <dbReference type="HAMAP-Rule" id="MF_01973"/>
    </source>
</evidence>
<evidence type="ECO:0000259" key="16">
    <source>
        <dbReference type="PROSITE" id="PS51786"/>
    </source>
</evidence>
<keyword evidence="6 10" id="KW-0378">Hydrolase</keyword>
<dbReference type="RefSeq" id="WP_109940055.1">
    <property type="nucleotide sequence ID" value="NZ_CP176366.1"/>
</dbReference>
<evidence type="ECO:0000256" key="11">
    <source>
        <dbReference type="PIRNR" id="PIRNR001174"/>
    </source>
</evidence>
<evidence type="ECO:0000256" key="4">
    <source>
        <dbReference type="ARBA" id="ARBA00022670"/>
    </source>
</evidence>
<feature type="domain" description="Lon N-terminal" evidence="17">
    <location>
        <begin position="15"/>
        <end position="209"/>
    </location>
</feature>
<feature type="active site" evidence="10 12">
    <location>
        <position position="684"/>
    </location>
</feature>
<dbReference type="Gene3D" id="2.30.130.40">
    <property type="entry name" value="LON domain-like"/>
    <property type="match status" value="1"/>
</dbReference>
<dbReference type="Gene3D" id="3.40.50.300">
    <property type="entry name" value="P-loop containing nucleotide triphosphate hydrolases"/>
    <property type="match status" value="1"/>
</dbReference>
<evidence type="ECO:0000256" key="13">
    <source>
        <dbReference type="PIRSR" id="PIRSR001174-2"/>
    </source>
</evidence>
<keyword evidence="8 10" id="KW-0067">ATP-binding</keyword>
<proteinExistence type="evidence at transcript level"/>
<dbReference type="InterPro" id="IPR027417">
    <property type="entry name" value="P-loop_NTPase"/>
</dbReference>
<evidence type="ECO:0000259" key="17">
    <source>
        <dbReference type="PROSITE" id="PS51787"/>
    </source>
</evidence>
<dbReference type="Gene3D" id="3.30.230.10">
    <property type="match status" value="1"/>
</dbReference>
<dbReference type="Pfam" id="PF05362">
    <property type="entry name" value="Lon_C"/>
    <property type="match status" value="1"/>
</dbReference>
<dbReference type="InterPro" id="IPR003111">
    <property type="entry name" value="Lon_prtase_N"/>
</dbReference>
<keyword evidence="7 10" id="KW-0720">Serine protease</keyword>
<dbReference type="SMART" id="SM00382">
    <property type="entry name" value="AAA"/>
    <property type="match status" value="1"/>
</dbReference>
<dbReference type="GO" id="GO:0004252">
    <property type="term" value="F:serine-type endopeptidase activity"/>
    <property type="evidence" value="ECO:0007669"/>
    <property type="project" value="UniProtKB-UniRule"/>
</dbReference>
<dbReference type="PIRSF" id="PIRSF001174">
    <property type="entry name" value="Lon_proteas"/>
    <property type="match status" value="1"/>
</dbReference>
<dbReference type="PROSITE" id="PS51787">
    <property type="entry name" value="LON_N"/>
    <property type="match status" value="1"/>
</dbReference>
<dbReference type="GO" id="GO:0006515">
    <property type="term" value="P:protein quality control for misfolded or incompletely synthesized proteins"/>
    <property type="evidence" value="ECO:0007669"/>
    <property type="project" value="UniProtKB-UniRule"/>
</dbReference>
<dbReference type="Pfam" id="PF02190">
    <property type="entry name" value="LON_substr_bdg"/>
    <property type="match status" value="1"/>
</dbReference>
<evidence type="ECO:0000256" key="12">
    <source>
        <dbReference type="PIRSR" id="PIRSR001174-1"/>
    </source>
</evidence>
<evidence type="ECO:0000256" key="5">
    <source>
        <dbReference type="ARBA" id="ARBA00022741"/>
    </source>
</evidence>
<comment type="catalytic activity">
    <reaction evidence="10 11">
        <text>Hydrolysis of proteins in presence of ATP.</text>
        <dbReference type="EC" id="3.4.21.53"/>
    </reaction>
</comment>
<dbReference type="InterPro" id="IPR027065">
    <property type="entry name" value="Lon_Prtase"/>
</dbReference>
<evidence type="ECO:0000313" key="18">
    <source>
        <dbReference type="EMBL" id="PWR75536.1"/>
    </source>
</evidence>
<gene>
    <name evidence="10 18" type="primary">lon</name>
    <name evidence="18" type="ORF">DLD82_04730</name>
</gene>
<dbReference type="SUPFAM" id="SSF88697">
    <property type="entry name" value="PUA domain-like"/>
    <property type="match status" value="1"/>
</dbReference>
<dbReference type="GeneID" id="97609635"/>
<dbReference type="GO" id="GO:0043565">
    <property type="term" value="F:sequence-specific DNA binding"/>
    <property type="evidence" value="ECO:0007669"/>
    <property type="project" value="UniProtKB-UniRule"/>
</dbReference>
<dbReference type="SUPFAM" id="SSF54211">
    <property type="entry name" value="Ribosomal protein S5 domain 2-like"/>
    <property type="match status" value="1"/>
</dbReference>
<keyword evidence="3 10" id="KW-0963">Cytoplasm</keyword>
<evidence type="ECO:0000256" key="8">
    <source>
        <dbReference type="ARBA" id="ARBA00022840"/>
    </source>
</evidence>
<dbReference type="InterPro" id="IPR014721">
    <property type="entry name" value="Ribsml_uS5_D2-typ_fold_subgr"/>
</dbReference>
<name>A0A2V2ND51_9EURY</name>
<reference evidence="18 19" key="1">
    <citation type="submission" date="2018-05" db="EMBL/GenBank/DDBJ databases">
        <title>Draft genome of Methanospirillum stamsii Pt1.</title>
        <authorList>
            <person name="Dueholm M.S."/>
            <person name="Nielsen P.H."/>
            <person name="Bakmann L.F."/>
            <person name="Otzen D.E."/>
        </authorList>
    </citation>
    <scope>NUCLEOTIDE SEQUENCE [LARGE SCALE GENOMIC DNA]</scope>
    <source>
        <strain evidence="18 19">Pt1</strain>
    </source>
</reference>
<feature type="domain" description="Lon proteolytic" evidence="16">
    <location>
        <begin position="598"/>
        <end position="778"/>
    </location>
</feature>
<dbReference type="SUPFAM" id="SSF52540">
    <property type="entry name" value="P-loop containing nucleoside triphosphate hydrolases"/>
    <property type="match status" value="1"/>
</dbReference>
<evidence type="ECO:0000256" key="1">
    <source>
        <dbReference type="ARBA" id="ARBA00004127"/>
    </source>
</evidence>
<evidence type="ECO:0000256" key="6">
    <source>
        <dbReference type="ARBA" id="ARBA00022801"/>
    </source>
</evidence>
<evidence type="ECO:0000256" key="7">
    <source>
        <dbReference type="ARBA" id="ARBA00022825"/>
    </source>
</evidence>
<evidence type="ECO:0000256" key="14">
    <source>
        <dbReference type="PROSITE-ProRule" id="PRU01122"/>
    </source>
</evidence>
<feature type="active site" evidence="10 12">
    <location>
        <position position="727"/>
    </location>
</feature>
<dbReference type="PROSITE" id="PS51786">
    <property type="entry name" value="LON_PROTEOLYTIC"/>
    <property type="match status" value="1"/>
</dbReference>
<dbReference type="AlphaFoldDB" id="A0A2V2ND51"/>
<dbReference type="InterPro" id="IPR046336">
    <property type="entry name" value="Lon_prtase_N_sf"/>
</dbReference>
<dbReference type="CDD" id="cd19500">
    <property type="entry name" value="RecA-like_Lon"/>
    <property type="match status" value="1"/>
</dbReference>
<comment type="function">
    <text evidence="10">ATP-dependent serine protease that mediates the selective degradation of mutant and abnormal proteins as well as certain short-lived regulatory proteins. Required for cellular homeostasis and for survival from DNA damage and developmental changes induced by stress. Degrades polypeptides processively to yield small peptide fragments that are 5 to 10 amino acids long. Binds to DNA in a double-stranded, site-specific manner.</text>
</comment>
<dbReference type="GO" id="GO:0005524">
    <property type="term" value="F:ATP binding"/>
    <property type="evidence" value="ECO:0007669"/>
    <property type="project" value="UniProtKB-UniRule"/>
</dbReference>
<dbReference type="GO" id="GO:0005737">
    <property type="term" value="C:cytoplasm"/>
    <property type="evidence" value="ECO:0007669"/>
    <property type="project" value="UniProtKB-SubCell"/>
</dbReference>
<dbReference type="Pfam" id="PF22667">
    <property type="entry name" value="Lon_lid"/>
    <property type="match status" value="1"/>
</dbReference>
<evidence type="ECO:0000256" key="3">
    <source>
        <dbReference type="ARBA" id="ARBA00022490"/>
    </source>
</evidence>
<dbReference type="PRINTS" id="PR00830">
    <property type="entry name" value="ENDOLAPTASE"/>
</dbReference>
<dbReference type="PANTHER" id="PTHR10046">
    <property type="entry name" value="ATP DEPENDENT LON PROTEASE FAMILY MEMBER"/>
    <property type="match status" value="1"/>
</dbReference>
<dbReference type="GO" id="GO:0016887">
    <property type="term" value="F:ATP hydrolysis activity"/>
    <property type="evidence" value="ECO:0007669"/>
    <property type="project" value="UniProtKB-UniRule"/>
</dbReference>
<dbReference type="Pfam" id="PF00004">
    <property type="entry name" value="AAA"/>
    <property type="match status" value="1"/>
</dbReference>
<dbReference type="InterPro" id="IPR020568">
    <property type="entry name" value="Ribosomal_Su5_D2-typ_SF"/>
</dbReference>
<keyword evidence="19" id="KW-1185">Reference proteome</keyword>
<organism evidence="18 19">
    <name type="scientific">Methanospirillum stamsii</name>
    <dbReference type="NCBI Taxonomy" id="1277351"/>
    <lineage>
        <taxon>Archaea</taxon>
        <taxon>Methanobacteriati</taxon>
        <taxon>Methanobacteriota</taxon>
        <taxon>Stenosarchaea group</taxon>
        <taxon>Methanomicrobia</taxon>
        <taxon>Methanomicrobiales</taxon>
        <taxon>Methanospirillaceae</taxon>
        <taxon>Methanospirillum</taxon>
    </lineage>
</organism>
<dbReference type="OrthoDB" id="45425at2157"/>
<comment type="similarity">
    <text evidence="10 11 14 15">Belongs to the peptidase S16 family.</text>
</comment>
<dbReference type="InterPro" id="IPR027543">
    <property type="entry name" value="Lon_bac"/>
</dbReference>
<evidence type="ECO:0000256" key="2">
    <source>
        <dbReference type="ARBA" id="ARBA00004496"/>
    </source>
</evidence>
<comment type="subunit">
    <text evidence="10 11">Homohexamer. Organized in a ring with a central cavity.</text>
</comment>
<dbReference type="FunFam" id="3.40.50.300:FF:000382">
    <property type="entry name" value="Lon protease homolog 2, peroxisomal"/>
    <property type="match status" value="1"/>
</dbReference>
<keyword evidence="4 10" id="KW-0645">Protease</keyword>
<sequence length="798" mass="88521">MTHTENTQPTQNQKHYILPLLNTVIFPKSRTKILVDTDSGNILMKEKTRPDNQYPVGVLIHGSEEPSEISEKHLCKTGCILDISFIQKTEEGYLVGVKALTRVHLHTITQVDDRLYAGCTPVPDIEDVDSQTHQEMLLEVRKTIHEISSNFPGSGNFTGPIDKLESVDEIMGFVMPFIPISSETKQELLETDSLSKRYLMFLEILLEFRENINLQIELRKKVSEKSAKLNRETLLREQLRAIQEELGEIDGQGSGTGGYRDRISESKMPEEVKKKAFEEIKKLETCGAQSHESPGIRNYLDLLLDLPWTNGEILSIDLEKTRHILDCNHYGLDKVKDRIVEHLAVLKLKQEKQGSILLLAGPPGTGKTSLGKSIAEALGRKYIRVSLGGVKDEAEIRGHRRTYVGALPGRIIQGLRRAGTKNPVFVLDEIDKLSSSYSGDPASALLEVLDPEQNSSFSDHYLEVPYSLSDVFFIATANSLASIPPPLLDRMELIEISSYTKQEMFFIGKNHLLPKSLKEHGLDENTTSIEDEALHRIIEKYTHEAGVRGLKKQLDRISRHVSEKIVSGKWTMPCVITSGMLLDILGREVHRHEIAKKNLTPGVATGLAWTPVGGDILFIEGTFMPGTGKLTLTGQLGDVMKESANISMSLIRSRFAHTAYNFDFMASDVHIHVPSGATPKDGPSAGITLFTALVSLFTGRSVDSKLAMTGEVTLSGSVLPVGGIKEKVLAAHRAGITKIILPKENEADLEEIPKEVRNEMIFIPVETIDEVLKETLDITLPFPVLTGTGNHQLPTSYV</sequence>
<evidence type="ECO:0000313" key="19">
    <source>
        <dbReference type="Proteomes" id="UP000245934"/>
    </source>
</evidence>
<dbReference type="EMBL" id="QGMZ01000010">
    <property type="protein sequence ID" value="PWR75536.1"/>
    <property type="molecule type" value="Genomic_DNA"/>
</dbReference>
<dbReference type="InterPro" id="IPR054594">
    <property type="entry name" value="Lon_lid"/>
</dbReference>
<dbReference type="GO" id="GO:0012505">
    <property type="term" value="C:endomembrane system"/>
    <property type="evidence" value="ECO:0007669"/>
    <property type="project" value="UniProtKB-SubCell"/>
</dbReference>
<dbReference type="InterPro" id="IPR003959">
    <property type="entry name" value="ATPase_AAA_core"/>
</dbReference>
<dbReference type="InterPro" id="IPR008269">
    <property type="entry name" value="Lon_proteolytic"/>
</dbReference>
<dbReference type="InterPro" id="IPR003593">
    <property type="entry name" value="AAA+_ATPase"/>
</dbReference>
<evidence type="ECO:0000256" key="15">
    <source>
        <dbReference type="RuleBase" id="RU000591"/>
    </source>
</evidence>
<comment type="caution">
    <text evidence="18">The sequence shown here is derived from an EMBL/GenBank/DDBJ whole genome shotgun (WGS) entry which is preliminary data.</text>
</comment>
<dbReference type="Gene3D" id="1.20.5.5270">
    <property type="match status" value="1"/>
</dbReference>
<dbReference type="GO" id="GO:0034605">
    <property type="term" value="P:cellular response to heat"/>
    <property type="evidence" value="ECO:0007669"/>
    <property type="project" value="UniProtKB-UniRule"/>
</dbReference>
<dbReference type="InterPro" id="IPR008268">
    <property type="entry name" value="Peptidase_S16_AS"/>
</dbReference>
<comment type="induction">
    <text evidence="10">By heat shock.</text>
</comment>
<dbReference type="EC" id="3.4.21.53" evidence="10 11"/>
<keyword evidence="5 10" id="KW-0547">Nucleotide-binding</keyword>
<dbReference type="Proteomes" id="UP000245934">
    <property type="component" value="Unassembled WGS sequence"/>
</dbReference>
<dbReference type="InterPro" id="IPR015947">
    <property type="entry name" value="PUA-like_sf"/>
</dbReference>
<dbReference type="Gene3D" id="1.20.58.1480">
    <property type="match status" value="1"/>
</dbReference>
<dbReference type="SMART" id="SM00464">
    <property type="entry name" value="LON"/>
    <property type="match status" value="1"/>
</dbReference>
<dbReference type="NCBIfam" id="TIGR00763">
    <property type="entry name" value="lon"/>
    <property type="match status" value="1"/>
</dbReference>
<dbReference type="Gene3D" id="1.10.8.60">
    <property type="match status" value="1"/>
</dbReference>